<keyword evidence="4" id="KW-1185">Reference proteome</keyword>
<sequence length="111" mass="11370">MRRRAGIVLAAGVSVALVGGSTALAAASGLFDGTGGNSVEQTEQVAPATATESRPGPVTGSYGDSPSSDDSSRDRDGSYDEHGGDDEYGDDEHGDHDEDEGEHAYATDHDE</sequence>
<reference evidence="3 4" key="1">
    <citation type="submission" date="2020-03" db="EMBL/GenBank/DDBJ databases">
        <title>Sequencing the genomes of 1000 actinobacteria strains.</title>
        <authorList>
            <person name="Klenk H.-P."/>
        </authorList>
    </citation>
    <scope>NUCLEOTIDE SEQUENCE [LARGE SCALE GENOMIC DNA]</scope>
    <source>
        <strain evidence="3 4">DSM 45685</strain>
    </source>
</reference>
<keyword evidence="2" id="KW-0732">Signal</keyword>
<organism evidence="3 4">
    <name type="scientific">Saccharomonospora amisosensis</name>
    <dbReference type="NCBI Taxonomy" id="1128677"/>
    <lineage>
        <taxon>Bacteria</taxon>
        <taxon>Bacillati</taxon>
        <taxon>Actinomycetota</taxon>
        <taxon>Actinomycetes</taxon>
        <taxon>Pseudonocardiales</taxon>
        <taxon>Pseudonocardiaceae</taxon>
        <taxon>Saccharomonospora</taxon>
    </lineage>
</organism>
<evidence type="ECO:0000313" key="4">
    <source>
        <dbReference type="Proteomes" id="UP000545493"/>
    </source>
</evidence>
<gene>
    <name evidence="3" type="ORF">FHU38_002865</name>
</gene>
<feature type="chain" id="PRO_5030861480" evidence="2">
    <location>
        <begin position="26"/>
        <end position="111"/>
    </location>
</feature>
<name>A0A7X5ZRH0_9PSEU</name>
<dbReference type="RefSeq" id="WP_167171406.1">
    <property type="nucleotide sequence ID" value="NZ_JAAOYM010000001.1"/>
</dbReference>
<comment type="caution">
    <text evidence="3">The sequence shown here is derived from an EMBL/GenBank/DDBJ whole genome shotgun (WGS) entry which is preliminary data.</text>
</comment>
<dbReference type="AlphaFoldDB" id="A0A7X5ZRH0"/>
<accession>A0A7X5ZRH0</accession>
<feature type="signal peptide" evidence="2">
    <location>
        <begin position="1"/>
        <end position="25"/>
    </location>
</feature>
<evidence type="ECO:0000256" key="2">
    <source>
        <dbReference type="SAM" id="SignalP"/>
    </source>
</evidence>
<dbReference type="EMBL" id="JAAOYM010000001">
    <property type="protein sequence ID" value="NIJ12521.1"/>
    <property type="molecule type" value="Genomic_DNA"/>
</dbReference>
<feature type="region of interest" description="Disordered" evidence="1">
    <location>
        <begin position="29"/>
        <end position="111"/>
    </location>
</feature>
<protein>
    <submittedName>
        <fullName evidence="3">Uncharacterized protein</fullName>
    </submittedName>
</protein>
<feature type="compositionally biased region" description="Basic and acidic residues" evidence="1">
    <location>
        <begin position="91"/>
        <end position="111"/>
    </location>
</feature>
<evidence type="ECO:0000313" key="3">
    <source>
        <dbReference type="EMBL" id="NIJ12521.1"/>
    </source>
</evidence>
<dbReference type="Proteomes" id="UP000545493">
    <property type="component" value="Unassembled WGS sequence"/>
</dbReference>
<feature type="compositionally biased region" description="Basic and acidic residues" evidence="1">
    <location>
        <begin position="70"/>
        <end position="82"/>
    </location>
</feature>
<evidence type="ECO:0000256" key="1">
    <source>
        <dbReference type="SAM" id="MobiDB-lite"/>
    </source>
</evidence>
<proteinExistence type="predicted"/>